<accession>A0A2U3N0Y9</accession>
<dbReference type="InterPro" id="IPR050389">
    <property type="entry name" value="LysR-type_TF"/>
</dbReference>
<dbReference type="Pfam" id="PF00126">
    <property type="entry name" value="HTH_1"/>
    <property type="match status" value="1"/>
</dbReference>
<dbReference type="InterPro" id="IPR036390">
    <property type="entry name" value="WH_DNA-bd_sf"/>
</dbReference>
<reference evidence="7" key="1">
    <citation type="submission" date="2018-03" db="EMBL/GenBank/DDBJ databases">
        <authorList>
            <person name="Blom J."/>
        </authorList>
    </citation>
    <scope>NUCLEOTIDE SEQUENCE [LARGE SCALE GENOMIC DNA]</scope>
    <source>
        <strain evidence="7">KPC-SM-21</strain>
    </source>
</reference>
<dbReference type="InterPro" id="IPR036388">
    <property type="entry name" value="WH-like_DNA-bd_sf"/>
</dbReference>
<dbReference type="SUPFAM" id="SSF46785">
    <property type="entry name" value="Winged helix' DNA-binding domain"/>
    <property type="match status" value="1"/>
</dbReference>
<dbReference type="Gene3D" id="3.40.190.10">
    <property type="entry name" value="Periplasmic binding protein-like II"/>
    <property type="match status" value="2"/>
</dbReference>
<dbReference type="CDD" id="cd08417">
    <property type="entry name" value="PBP2_Nitroaromatics_like"/>
    <property type="match status" value="1"/>
</dbReference>
<dbReference type="InterPro" id="IPR005119">
    <property type="entry name" value="LysR_subst-bd"/>
</dbReference>
<evidence type="ECO:0000259" key="5">
    <source>
        <dbReference type="PROSITE" id="PS50931"/>
    </source>
</evidence>
<dbReference type="PANTHER" id="PTHR30118">
    <property type="entry name" value="HTH-TYPE TRANSCRIPTIONAL REGULATOR LEUO-RELATED"/>
    <property type="match status" value="1"/>
</dbReference>
<evidence type="ECO:0000256" key="3">
    <source>
        <dbReference type="ARBA" id="ARBA00023125"/>
    </source>
</evidence>
<dbReference type="PANTHER" id="PTHR30118:SF15">
    <property type="entry name" value="TRANSCRIPTIONAL REGULATORY PROTEIN"/>
    <property type="match status" value="1"/>
</dbReference>
<evidence type="ECO:0000313" key="6">
    <source>
        <dbReference type="EMBL" id="SPL71332.1"/>
    </source>
</evidence>
<dbReference type="AlphaFoldDB" id="A0A2U3N0Y9"/>
<dbReference type="InterPro" id="IPR037402">
    <property type="entry name" value="YidZ_PBP2"/>
</dbReference>
<dbReference type="FunCoup" id="A0A2U3N0Y9">
    <property type="interactions" value="69"/>
</dbReference>
<keyword evidence="2" id="KW-0805">Transcription regulation</keyword>
<comment type="similarity">
    <text evidence="1">Belongs to the LysR transcriptional regulatory family.</text>
</comment>
<dbReference type="OrthoDB" id="8557381at2"/>
<evidence type="ECO:0000256" key="4">
    <source>
        <dbReference type="ARBA" id="ARBA00023163"/>
    </source>
</evidence>
<evidence type="ECO:0000256" key="2">
    <source>
        <dbReference type="ARBA" id="ARBA00023015"/>
    </source>
</evidence>
<dbReference type="Gene3D" id="1.10.10.10">
    <property type="entry name" value="Winged helix-like DNA-binding domain superfamily/Winged helix DNA-binding domain"/>
    <property type="match status" value="1"/>
</dbReference>
<evidence type="ECO:0000313" key="7">
    <source>
        <dbReference type="Proteomes" id="UP000245974"/>
    </source>
</evidence>
<name>A0A2U3N0Y9_9GAMM</name>
<dbReference type="Pfam" id="PF03466">
    <property type="entry name" value="LysR_substrate"/>
    <property type="match status" value="1"/>
</dbReference>
<evidence type="ECO:0000256" key="1">
    <source>
        <dbReference type="ARBA" id="ARBA00009437"/>
    </source>
</evidence>
<dbReference type="SUPFAM" id="SSF53850">
    <property type="entry name" value="Periplasmic binding protein-like II"/>
    <property type="match status" value="1"/>
</dbReference>
<feature type="domain" description="HTH lysR-type" evidence="5">
    <location>
        <begin position="9"/>
        <end position="68"/>
    </location>
</feature>
<gene>
    <name evidence="6" type="primary">nodD2_2</name>
    <name evidence="6" type="ORF">KPC_2510</name>
</gene>
<dbReference type="InParanoid" id="A0A2U3N0Y9"/>
<organism evidence="6 7">
    <name type="scientific">Acinetobacter stercoris</name>
    <dbReference type="NCBI Taxonomy" id="2126983"/>
    <lineage>
        <taxon>Bacteria</taxon>
        <taxon>Pseudomonadati</taxon>
        <taxon>Pseudomonadota</taxon>
        <taxon>Gammaproteobacteria</taxon>
        <taxon>Moraxellales</taxon>
        <taxon>Moraxellaceae</taxon>
        <taxon>Acinetobacter</taxon>
    </lineage>
</organism>
<dbReference type="Proteomes" id="UP000245974">
    <property type="component" value="Unassembled WGS sequence"/>
</dbReference>
<dbReference type="PROSITE" id="PS50931">
    <property type="entry name" value="HTH_LYSR"/>
    <property type="match status" value="1"/>
</dbReference>
<dbReference type="GO" id="GO:0003677">
    <property type="term" value="F:DNA binding"/>
    <property type="evidence" value="ECO:0007669"/>
    <property type="project" value="UniProtKB-KW"/>
</dbReference>
<keyword evidence="3" id="KW-0238">DNA-binding</keyword>
<dbReference type="InterPro" id="IPR000847">
    <property type="entry name" value="LysR_HTH_N"/>
</dbReference>
<keyword evidence="7" id="KW-1185">Reference proteome</keyword>
<keyword evidence="4" id="KW-0804">Transcription</keyword>
<protein>
    <submittedName>
        <fullName evidence="6">Nodulation protein D 2</fullName>
    </submittedName>
</protein>
<dbReference type="EMBL" id="OOGT01000127">
    <property type="protein sequence ID" value="SPL71332.1"/>
    <property type="molecule type" value="Genomic_DNA"/>
</dbReference>
<proteinExistence type="inferred from homology"/>
<dbReference type="GO" id="GO:0003700">
    <property type="term" value="F:DNA-binding transcription factor activity"/>
    <property type="evidence" value="ECO:0007669"/>
    <property type="project" value="InterPro"/>
</dbReference>
<sequence length="306" mass="35110">MDVLSLRHFDLNLLLSLHVLLKLKNVTHAAQVLNISQPALSAQLARLRHSFQDQLLVPSTHGKGMVLTEKAEVLIEPLETLVNQLQLIHQTEPSFDPEHDERIFKIAVSDSASVSLSRVIADFLATLTNNIKIEFVHCEPAKLTEQLEQDQLDLVIDLENNLPDHFPGLMLIDEDFVLCFGLQHPLSQQRTLSVEEYCSLKHIIVKTDDQSFTGYTDLSLKMLGHKRVIQHSLSSFVMATQCLIYSDYVCTLPRHLVQHASEPLQFLELPFISPRYKLRMLWHPKKQDNPAILWLRHMIYTFVRGE</sequence>